<dbReference type="RefSeq" id="WP_161791314.1">
    <property type="nucleotide sequence ID" value="NZ_BBPN01000034.1"/>
</dbReference>
<evidence type="ECO:0000313" key="2">
    <source>
        <dbReference type="Proteomes" id="UP000183015"/>
    </source>
</evidence>
<proteinExistence type="predicted"/>
<dbReference type="Proteomes" id="UP000183015">
    <property type="component" value="Unassembled WGS sequence"/>
</dbReference>
<accession>A0A1H7JPU9</accession>
<keyword evidence="2" id="KW-1185">Reference proteome</keyword>
<sequence>MSDLFELYRAFRPSAARAEVPTAHTALLLEDLEQGAPDAVALFTVCVIAEPMRRGAAA</sequence>
<dbReference type="EMBL" id="FOAZ01000003">
    <property type="protein sequence ID" value="SEK75980.1"/>
    <property type="molecule type" value="Genomic_DNA"/>
</dbReference>
<protein>
    <submittedName>
        <fullName evidence="1">Uncharacterized protein</fullName>
    </submittedName>
</protein>
<organism evidence="1 2">
    <name type="scientific">Streptacidiphilus jiangxiensis</name>
    <dbReference type="NCBI Taxonomy" id="235985"/>
    <lineage>
        <taxon>Bacteria</taxon>
        <taxon>Bacillati</taxon>
        <taxon>Actinomycetota</taxon>
        <taxon>Actinomycetes</taxon>
        <taxon>Kitasatosporales</taxon>
        <taxon>Streptomycetaceae</taxon>
        <taxon>Streptacidiphilus</taxon>
    </lineage>
</organism>
<reference evidence="2" key="1">
    <citation type="submission" date="2016-10" db="EMBL/GenBank/DDBJ databases">
        <authorList>
            <person name="Varghese N."/>
        </authorList>
    </citation>
    <scope>NUCLEOTIDE SEQUENCE [LARGE SCALE GENOMIC DNA]</scope>
    <source>
        <strain evidence="2">DSM 45096 / BCRC 16803 / CGMCC 4.1857 / CIP 109030 / JCM 12277 / KCTC 19219 / NBRC 100920 / 33214</strain>
    </source>
</reference>
<dbReference type="STRING" id="235985.SAMN05414137_103375"/>
<dbReference type="AlphaFoldDB" id="A0A1H7JPU9"/>
<evidence type="ECO:0000313" key="1">
    <source>
        <dbReference type="EMBL" id="SEK75980.1"/>
    </source>
</evidence>
<name>A0A1H7JPU9_STRJI</name>
<gene>
    <name evidence="1" type="ORF">SAMN05414137_103375</name>
</gene>